<proteinExistence type="predicted"/>
<comment type="caution">
    <text evidence="2">The sequence shown here is derived from an EMBL/GenBank/DDBJ whole genome shotgun (WGS) entry which is preliminary data.</text>
</comment>
<dbReference type="EMBL" id="CAJNOB010000034">
    <property type="protein sequence ID" value="CAF0701101.1"/>
    <property type="molecule type" value="Genomic_DNA"/>
</dbReference>
<evidence type="ECO:0000256" key="1">
    <source>
        <dbReference type="SAM" id="MobiDB-lite"/>
    </source>
</evidence>
<feature type="compositionally biased region" description="Basic and acidic residues" evidence="1">
    <location>
        <begin position="10"/>
        <end position="29"/>
    </location>
</feature>
<dbReference type="Proteomes" id="UP000663859">
    <property type="component" value="Unassembled WGS sequence"/>
</dbReference>
<dbReference type="RefSeq" id="WP_174582237.1">
    <property type="nucleotide sequence ID" value="NZ_CAJNOB010000034.1"/>
</dbReference>
<sequence>MRQSDTAEIPEEREWITQRMEKGELRDPEKIDRSVSHIFSLYRGHGYSA</sequence>
<accession>A0A8J2BNA8</accession>
<name>A0A8J2BNA8_9BACT</name>
<protein>
    <submittedName>
        <fullName evidence="2">Uncharacterized protein</fullName>
    </submittedName>
</protein>
<reference evidence="2" key="1">
    <citation type="submission" date="2021-02" db="EMBL/GenBank/DDBJ databases">
        <authorList>
            <person name="Cremers G."/>
            <person name="Picone N."/>
        </authorList>
    </citation>
    <scope>NUCLEOTIDE SEQUENCE</scope>
    <source>
        <strain evidence="2">PQ17</strain>
    </source>
</reference>
<organism evidence="2 3">
    <name type="scientific">Candidatus Methylacidithermus pantelleriae</name>
    <dbReference type="NCBI Taxonomy" id="2744239"/>
    <lineage>
        <taxon>Bacteria</taxon>
        <taxon>Pseudomonadati</taxon>
        <taxon>Verrucomicrobiota</taxon>
        <taxon>Methylacidiphilae</taxon>
        <taxon>Methylacidiphilales</taxon>
        <taxon>Methylacidiphilaceae</taxon>
        <taxon>Candidatus Methylacidithermus</taxon>
    </lineage>
</organism>
<keyword evidence="3" id="KW-1185">Reference proteome</keyword>
<evidence type="ECO:0000313" key="3">
    <source>
        <dbReference type="Proteomes" id="UP000663859"/>
    </source>
</evidence>
<gene>
    <name evidence="2" type="ORF">MPNT_40137</name>
</gene>
<evidence type="ECO:0000313" key="2">
    <source>
        <dbReference type="EMBL" id="CAF0701101.1"/>
    </source>
</evidence>
<dbReference type="AlphaFoldDB" id="A0A8J2BNA8"/>
<feature type="region of interest" description="Disordered" evidence="1">
    <location>
        <begin position="1"/>
        <end position="29"/>
    </location>
</feature>